<reference evidence="1" key="1">
    <citation type="submission" date="2021-05" db="EMBL/GenBank/DDBJ databases">
        <authorList>
            <person name="Alioto T."/>
            <person name="Alioto T."/>
            <person name="Gomez Garrido J."/>
        </authorList>
    </citation>
    <scope>NUCLEOTIDE SEQUENCE</scope>
</reference>
<name>A0A8D9EBD5_9HEMI</name>
<organism evidence="1">
    <name type="scientific">Cacopsylla melanoneura</name>
    <dbReference type="NCBI Taxonomy" id="428564"/>
    <lineage>
        <taxon>Eukaryota</taxon>
        <taxon>Metazoa</taxon>
        <taxon>Ecdysozoa</taxon>
        <taxon>Arthropoda</taxon>
        <taxon>Hexapoda</taxon>
        <taxon>Insecta</taxon>
        <taxon>Pterygota</taxon>
        <taxon>Neoptera</taxon>
        <taxon>Paraneoptera</taxon>
        <taxon>Hemiptera</taxon>
        <taxon>Sternorrhyncha</taxon>
        <taxon>Psylloidea</taxon>
        <taxon>Psyllidae</taxon>
        <taxon>Psyllinae</taxon>
        <taxon>Cacopsylla</taxon>
    </lineage>
</organism>
<evidence type="ECO:0000313" key="1">
    <source>
        <dbReference type="EMBL" id="CAG6745530.1"/>
    </source>
</evidence>
<sequence>MAQGQQHPVGRRKIELLKLVKRNIPPSPRYVIDWPKNTVTGLSVCPLTTVSSTQSNSFGQRINTHFTFADLERRIHEAIQRITPEDWRKAVEKYLRVSKQASSNDEMVENAMEEVVISLTGETSSSE</sequence>
<accession>A0A8D9EBD5</accession>
<dbReference type="EMBL" id="HBUF01499037">
    <property type="protein sequence ID" value="CAG6745530.1"/>
    <property type="molecule type" value="Transcribed_RNA"/>
</dbReference>
<protein>
    <submittedName>
        <fullName evidence="1">Uncharacterized protein</fullName>
    </submittedName>
</protein>
<dbReference type="AlphaFoldDB" id="A0A8D9EBD5"/>
<proteinExistence type="predicted"/>